<evidence type="ECO:0000313" key="1">
    <source>
        <dbReference type="EMBL" id="ANJ70990.1"/>
    </source>
</evidence>
<evidence type="ECO:0000313" key="2">
    <source>
        <dbReference type="Proteomes" id="UP000078572"/>
    </source>
</evidence>
<dbReference type="Proteomes" id="UP000078572">
    <property type="component" value="Chromosome 1"/>
</dbReference>
<protein>
    <submittedName>
        <fullName evidence="1">Uncharacterized protein</fullName>
    </submittedName>
</protein>
<name>A0A191ZS94_9RALS</name>
<dbReference type="AlphaFoldDB" id="A0A191ZS94"/>
<reference evidence="2" key="1">
    <citation type="submission" date="2016-06" db="EMBL/GenBank/DDBJ databases">
        <authorList>
            <person name="Xu Y."/>
            <person name="Nagy A."/>
            <person name="Yan X."/>
            <person name="Kim S.W."/>
            <person name="Haley B."/>
            <person name="Liu N.T."/>
            <person name="Nou X."/>
        </authorList>
    </citation>
    <scope>NUCLEOTIDE SEQUENCE [LARGE SCALE GENOMIC DNA]</scope>
    <source>
        <strain evidence="2">ATCC 49129</strain>
    </source>
</reference>
<proteinExistence type="predicted"/>
<keyword evidence="2" id="KW-1185">Reference proteome</keyword>
<dbReference type="RefSeq" id="WP_031329982.1">
    <property type="nucleotide sequence ID" value="NZ_CP012605.1"/>
</dbReference>
<dbReference type="STRING" id="190721.ACS15_0021"/>
<dbReference type="GeneID" id="61524412"/>
<dbReference type="EMBL" id="CP016022">
    <property type="protein sequence ID" value="ANJ70990.1"/>
    <property type="molecule type" value="Genomic_DNA"/>
</dbReference>
<dbReference type="OrthoDB" id="9157593at2"/>
<accession>A0A191ZS94</accession>
<gene>
    <name evidence="1" type="ORF">A9Y76_00145</name>
</gene>
<organism evidence="1 2">
    <name type="scientific">Ralstonia insidiosa</name>
    <dbReference type="NCBI Taxonomy" id="190721"/>
    <lineage>
        <taxon>Bacteria</taxon>
        <taxon>Pseudomonadati</taxon>
        <taxon>Pseudomonadota</taxon>
        <taxon>Betaproteobacteria</taxon>
        <taxon>Burkholderiales</taxon>
        <taxon>Burkholderiaceae</taxon>
        <taxon>Ralstonia</taxon>
    </lineage>
</organism>
<sequence>MKNKLLALIAAAPALLSIVYVLYRAAFVQVNHVGLTPHFLDIFSVASVVLALTFRLERRWLWAVVVVAAANVLLVVWAIETNVLVEYEEWIRRGMPERDAGFGFTKAGS</sequence>